<gene>
    <name evidence="1" type="ORF">COLO4_32041</name>
</gene>
<evidence type="ECO:0000313" key="1">
    <source>
        <dbReference type="EMBL" id="OMO64499.1"/>
    </source>
</evidence>
<reference evidence="2" key="1">
    <citation type="submission" date="2013-09" db="EMBL/GenBank/DDBJ databases">
        <title>Corchorus olitorius genome sequencing.</title>
        <authorList>
            <person name="Alam M."/>
            <person name="Haque M.S."/>
            <person name="Islam M.S."/>
            <person name="Emdad E.M."/>
            <person name="Islam M.M."/>
            <person name="Ahmed B."/>
            <person name="Halim A."/>
            <person name="Hossen Q.M.M."/>
            <person name="Hossain M.Z."/>
            <person name="Ahmed R."/>
            <person name="Khan M.M."/>
            <person name="Islam R."/>
            <person name="Rashid M.M."/>
            <person name="Khan S.A."/>
            <person name="Rahman M.S."/>
            <person name="Alam M."/>
            <person name="Yahiya A.S."/>
            <person name="Khan M.S."/>
            <person name="Azam M.S."/>
            <person name="Haque T."/>
            <person name="Lashkar M.Z.H."/>
            <person name="Akhand A.I."/>
            <person name="Morshed G."/>
            <person name="Roy S."/>
            <person name="Uddin K.S."/>
            <person name="Rabeya T."/>
            <person name="Hossain A.S."/>
            <person name="Chowdhury A."/>
            <person name="Snigdha A.R."/>
            <person name="Mortoza M.S."/>
            <person name="Matin S.A."/>
            <person name="Hoque S.M.E."/>
            <person name="Islam M.K."/>
            <person name="Roy D.K."/>
            <person name="Haider R."/>
            <person name="Moosa M.M."/>
            <person name="Elias S.M."/>
            <person name="Hasan A.M."/>
            <person name="Jahan S."/>
            <person name="Shafiuddin M."/>
            <person name="Mahmood N."/>
            <person name="Shommy N.S."/>
        </authorList>
    </citation>
    <scope>NUCLEOTIDE SEQUENCE [LARGE SCALE GENOMIC DNA]</scope>
    <source>
        <strain evidence="2">cv. O-4</strain>
    </source>
</reference>
<keyword evidence="2" id="KW-1185">Reference proteome</keyword>
<comment type="caution">
    <text evidence="1">The sequence shown here is derived from an EMBL/GenBank/DDBJ whole genome shotgun (WGS) entry which is preliminary data.</text>
</comment>
<organism evidence="1 2">
    <name type="scientific">Corchorus olitorius</name>
    <dbReference type="NCBI Taxonomy" id="93759"/>
    <lineage>
        <taxon>Eukaryota</taxon>
        <taxon>Viridiplantae</taxon>
        <taxon>Streptophyta</taxon>
        <taxon>Embryophyta</taxon>
        <taxon>Tracheophyta</taxon>
        <taxon>Spermatophyta</taxon>
        <taxon>Magnoliopsida</taxon>
        <taxon>eudicotyledons</taxon>
        <taxon>Gunneridae</taxon>
        <taxon>Pentapetalae</taxon>
        <taxon>rosids</taxon>
        <taxon>malvids</taxon>
        <taxon>Malvales</taxon>
        <taxon>Malvaceae</taxon>
        <taxon>Grewioideae</taxon>
        <taxon>Apeibeae</taxon>
        <taxon>Corchorus</taxon>
    </lineage>
</organism>
<name>A0A1R3H2D1_9ROSI</name>
<sequence length="50" mass="5734">MRERAVEDDKNGLAKNLSLLLHSRRSSSSIKGIESKLIDHWNHFKETQSA</sequence>
<evidence type="ECO:0000313" key="2">
    <source>
        <dbReference type="Proteomes" id="UP000187203"/>
    </source>
</evidence>
<accession>A0A1R3H2D1</accession>
<dbReference type="AlphaFoldDB" id="A0A1R3H2D1"/>
<protein>
    <submittedName>
        <fullName evidence="1">Uncharacterized protein</fullName>
    </submittedName>
</protein>
<dbReference type="EMBL" id="AWUE01020952">
    <property type="protein sequence ID" value="OMO64499.1"/>
    <property type="molecule type" value="Genomic_DNA"/>
</dbReference>
<dbReference type="Proteomes" id="UP000187203">
    <property type="component" value="Unassembled WGS sequence"/>
</dbReference>
<proteinExistence type="predicted"/>